<reference evidence="1" key="1">
    <citation type="submission" date="2022-09" db="EMBL/GenBank/DDBJ databases">
        <title>Chromosome-level assembly of Trichoderma breve T069, a fungus used in development of biopesticide product.</title>
        <authorList>
            <person name="Lin R."/>
            <person name="Liu T."/>
        </authorList>
    </citation>
    <scope>NUCLEOTIDE SEQUENCE</scope>
    <source>
        <strain evidence="1">T069</strain>
    </source>
</reference>
<dbReference type="GeneID" id="80867508"/>
<dbReference type="PANTHER" id="PTHR37540:SF5">
    <property type="entry name" value="TRANSCRIPTION FACTOR DOMAIN-CONTAINING PROTEIN"/>
    <property type="match status" value="1"/>
</dbReference>
<protein>
    <submittedName>
        <fullName evidence="1">Uncharacterized protein</fullName>
    </submittedName>
</protein>
<name>A0A9W9BCB2_9HYPO</name>
<organism evidence="1 2">
    <name type="scientific">Trichoderma breve</name>
    <dbReference type="NCBI Taxonomy" id="2034170"/>
    <lineage>
        <taxon>Eukaryota</taxon>
        <taxon>Fungi</taxon>
        <taxon>Dikarya</taxon>
        <taxon>Ascomycota</taxon>
        <taxon>Pezizomycotina</taxon>
        <taxon>Sordariomycetes</taxon>
        <taxon>Hypocreomycetidae</taxon>
        <taxon>Hypocreales</taxon>
        <taxon>Hypocreaceae</taxon>
        <taxon>Trichoderma</taxon>
    </lineage>
</organism>
<comment type="caution">
    <text evidence="1">The sequence shown here is derived from an EMBL/GenBank/DDBJ whole genome shotgun (WGS) entry which is preliminary data.</text>
</comment>
<evidence type="ECO:0000313" key="2">
    <source>
        <dbReference type="Proteomes" id="UP001140511"/>
    </source>
</evidence>
<accession>A0A9W9BCB2</accession>
<dbReference type="EMBL" id="JAOPEN010000003">
    <property type="protein sequence ID" value="KAJ4860622.1"/>
    <property type="molecule type" value="Genomic_DNA"/>
</dbReference>
<evidence type="ECO:0000313" key="1">
    <source>
        <dbReference type="EMBL" id="KAJ4860622.1"/>
    </source>
</evidence>
<dbReference type="Proteomes" id="UP001140511">
    <property type="component" value="Unassembled WGS sequence"/>
</dbReference>
<dbReference type="RefSeq" id="XP_056029678.1">
    <property type="nucleotide sequence ID" value="XM_056172820.1"/>
</dbReference>
<gene>
    <name evidence="1" type="ORF">T069G_05610</name>
</gene>
<proteinExistence type="predicted"/>
<keyword evidence="2" id="KW-1185">Reference proteome</keyword>
<dbReference type="PANTHER" id="PTHR37540">
    <property type="entry name" value="TRANSCRIPTION FACTOR (ACR-2), PUTATIVE-RELATED-RELATED"/>
    <property type="match status" value="1"/>
</dbReference>
<sequence length="367" mass="41096">MVARPLTPEDPPALHQSLSASEIDPFGVLPVDTSRLQILLGDSRARIASEPVFSITEELAFQNFHAVFRTGLTDPALSNAVMFSLLFAVAEGNLDMECLKYKGCAIGGIRDKIVCIKGAVSESTIGAILLLAGVEAQLGMTSQVQLHMSAVKQLLDISRSDGIYLTGGIKRAIFWQDLNASILSGSDRIVDHNTFSELRWQRDSFTPSFYRLPPGFDIISHLLSEYFVEILEDLHALQCIRNYSSYEKGDPFLMAYINNHTASIQSRLANLSYLSSQLLGQLQKAEEDYMCDEYSDLLLWLLYVGGTFAPPGSVRSTYVNLLRSHITTRFRGVHNSHSKIFEIMRKFIWSDFAFFSKASLLWEEIFV</sequence>
<dbReference type="AlphaFoldDB" id="A0A9W9BCB2"/>